<dbReference type="NCBIfam" id="TIGR00229">
    <property type="entry name" value="sensory_box"/>
    <property type="match status" value="1"/>
</dbReference>
<dbReference type="InterPro" id="IPR003661">
    <property type="entry name" value="HisK_dim/P_dom"/>
</dbReference>
<dbReference type="SUPFAM" id="SSF55874">
    <property type="entry name" value="ATPase domain of HSP90 chaperone/DNA topoisomerase II/histidine kinase"/>
    <property type="match status" value="1"/>
</dbReference>
<feature type="domain" description="Histidine kinase" evidence="9">
    <location>
        <begin position="170"/>
        <end position="374"/>
    </location>
</feature>
<evidence type="ECO:0000256" key="8">
    <source>
        <dbReference type="ARBA" id="ARBA00023012"/>
    </source>
</evidence>
<keyword evidence="5" id="KW-0547">Nucleotide-binding</keyword>
<dbReference type="SUPFAM" id="SSF47384">
    <property type="entry name" value="Homodimeric domain of signal transducing histidine kinase"/>
    <property type="match status" value="1"/>
</dbReference>
<dbReference type="Proteomes" id="UP001589609">
    <property type="component" value="Unassembled WGS sequence"/>
</dbReference>
<keyword evidence="4" id="KW-0808">Transferase</keyword>
<dbReference type="SUPFAM" id="SSF55785">
    <property type="entry name" value="PYP-like sensor domain (PAS domain)"/>
    <property type="match status" value="1"/>
</dbReference>
<accession>A0ABV5WCZ8</accession>
<dbReference type="PANTHER" id="PTHR43065:SF10">
    <property type="entry name" value="PEROXIDE STRESS-ACTIVATED HISTIDINE KINASE MAK3"/>
    <property type="match status" value="1"/>
</dbReference>
<evidence type="ECO:0000256" key="7">
    <source>
        <dbReference type="ARBA" id="ARBA00022840"/>
    </source>
</evidence>
<dbReference type="Pfam" id="PF00512">
    <property type="entry name" value="HisKA"/>
    <property type="match status" value="1"/>
</dbReference>
<evidence type="ECO:0000256" key="1">
    <source>
        <dbReference type="ARBA" id="ARBA00000085"/>
    </source>
</evidence>
<dbReference type="EC" id="2.7.13.3" evidence="2"/>
<keyword evidence="6" id="KW-0418">Kinase</keyword>
<dbReference type="PRINTS" id="PR00344">
    <property type="entry name" value="BCTRLSENSOR"/>
</dbReference>
<dbReference type="CDD" id="cd00130">
    <property type="entry name" value="PAS"/>
    <property type="match status" value="1"/>
</dbReference>
<sequence length="376" mass="42352">MVMHGTNQKSALLKVYRDTNMDQDFSILSQNHDAFLLIDLQGKVEYASHACEPLLGYSGDPLQQLTLHKLFISDFLNQTHTFFKGREQEKLDNFDAQVQVNDEGILDVNVTSIPIFFEKAFLGSYLVLKDITSIKQNRLTMEHEKEYHTLISSLFRVSEKQATAAQLAAGIAHEIRNPITAIKGFLQLLTGENVGNKIYFEIMHSEIDRIEAILKELMVLAKPSKQKYERINLQVLLEQVVTLMTSQALLNTIQIEKQYDFTNGWILGDSDRLKQVFINYIKNAIEAMPNGGVLRIYGSSLADGQVRISVIDQGSGIPSEILEQIGKPFFTTKENGTGLGMLVSQQIIKEHRGDIYIESDSKGTSIQVKLPLLSQE</sequence>
<gene>
    <name evidence="11" type="ORF">ACFFMS_08010</name>
</gene>
<dbReference type="InterPro" id="IPR004358">
    <property type="entry name" value="Sig_transdc_His_kin-like_C"/>
</dbReference>
<feature type="domain" description="PAS" evidence="10">
    <location>
        <begin position="27"/>
        <end position="62"/>
    </location>
</feature>
<dbReference type="Gene3D" id="3.30.565.10">
    <property type="entry name" value="Histidine kinase-like ATPase, C-terminal domain"/>
    <property type="match status" value="1"/>
</dbReference>
<evidence type="ECO:0000313" key="11">
    <source>
        <dbReference type="EMBL" id="MFB9758464.1"/>
    </source>
</evidence>
<dbReference type="SMART" id="SM00387">
    <property type="entry name" value="HATPase_c"/>
    <property type="match status" value="1"/>
</dbReference>
<dbReference type="GO" id="GO:0005524">
    <property type="term" value="F:ATP binding"/>
    <property type="evidence" value="ECO:0007669"/>
    <property type="project" value="UniProtKB-KW"/>
</dbReference>
<evidence type="ECO:0000256" key="5">
    <source>
        <dbReference type="ARBA" id="ARBA00022741"/>
    </source>
</evidence>
<dbReference type="CDD" id="cd00082">
    <property type="entry name" value="HisKA"/>
    <property type="match status" value="1"/>
</dbReference>
<evidence type="ECO:0000259" key="10">
    <source>
        <dbReference type="PROSITE" id="PS50112"/>
    </source>
</evidence>
<evidence type="ECO:0000259" key="9">
    <source>
        <dbReference type="PROSITE" id="PS50109"/>
    </source>
</evidence>
<dbReference type="Gene3D" id="1.10.287.130">
    <property type="match status" value="1"/>
</dbReference>
<evidence type="ECO:0000256" key="4">
    <source>
        <dbReference type="ARBA" id="ARBA00022679"/>
    </source>
</evidence>
<evidence type="ECO:0000256" key="6">
    <source>
        <dbReference type="ARBA" id="ARBA00022777"/>
    </source>
</evidence>
<evidence type="ECO:0000256" key="2">
    <source>
        <dbReference type="ARBA" id="ARBA00012438"/>
    </source>
</evidence>
<dbReference type="SMART" id="SM00388">
    <property type="entry name" value="HisKA"/>
    <property type="match status" value="1"/>
</dbReference>
<comment type="caution">
    <text evidence="11">The sequence shown here is derived from an EMBL/GenBank/DDBJ whole genome shotgun (WGS) entry which is preliminary data.</text>
</comment>
<dbReference type="InterPro" id="IPR003594">
    <property type="entry name" value="HATPase_dom"/>
</dbReference>
<dbReference type="SMART" id="SM00091">
    <property type="entry name" value="PAS"/>
    <property type="match status" value="1"/>
</dbReference>
<dbReference type="InterPro" id="IPR036890">
    <property type="entry name" value="HATPase_C_sf"/>
</dbReference>
<comment type="catalytic activity">
    <reaction evidence="1">
        <text>ATP + protein L-histidine = ADP + protein N-phospho-L-histidine.</text>
        <dbReference type="EC" id="2.7.13.3"/>
    </reaction>
</comment>
<dbReference type="EMBL" id="JBHMAF010000032">
    <property type="protein sequence ID" value="MFB9758464.1"/>
    <property type="molecule type" value="Genomic_DNA"/>
</dbReference>
<evidence type="ECO:0000256" key="3">
    <source>
        <dbReference type="ARBA" id="ARBA00022553"/>
    </source>
</evidence>
<keyword evidence="12" id="KW-1185">Reference proteome</keyword>
<dbReference type="Pfam" id="PF02518">
    <property type="entry name" value="HATPase_c"/>
    <property type="match status" value="1"/>
</dbReference>
<dbReference type="InterPro" id="IPR005467">
    <property type="entry name" value="His_kinase_dom"/>
</dbReference>
<dbReference type="InterPro" id="IPR000014">
    <property type="entry name" value="PAS"/>
</dbReference>
<name>A0ABV5WCZ8_9BACI</name>
<keyword evidence="7 11" id="KW-0067">ATP-binding</keyword>
<proteinExistence type="predicted"/>
<reference evidence="11 12" key="1">
    <citation type="submission" date="2024-09" db="EMBL/GenBank/DDBJ databases">
        <authorList>
            <person name="Sun Q."/>
            <person name="Mori K."/>
        </authorList>
    </citation>
    <scope>NUCLEOTIDE SEQUENCE [LARGE SCALE GENOMIC DNA]</scope>
    <source>
        <strain evidence="11 12">JCM 11201</strain>
    </source>
</reference>
<dbReference type="PANTHER" id="PTHR43065">
    <property type="entry name" value="SENSOR HISTIDINE KINASE"/>
    <property type="match status" value="1"/>
</dbReference>
<protein>
    <recommendedName>
        <fullName evidence="2">histidine kinase</fullName>
        <ecNumber evidence="2">2.7.13.3</ecNumber>
    </recommendedName>
</protein>
<dbReference type="InterPro" id="IPR036097">
    <property type="entry name" value="HisK_dim/P_sf"/>
</dbReference>
<dbReference type="PROSITE" id="PS50109">
    <property type="entry name" value="HIS_KIN"/>
    <property type="match status" value="1"/>
</dbReference>
<dbReference type="Gene3D" id="3.30.450.20">
    <property type="entry name" value="PAS domain"/>
    <property type="match status" value="1"/>
</dbReference>
<organism evidence="11 12">
    <name type="scientific">Ectobacillus funiculus</name>
    <dbReference type="NCBI Taxonomy" id="137993"/>
    <lineage>
        <taxon>Bacteria</taxon>
        <taxon>Bacillati</taxon>
        <taxon>Bacillota</taxon>
        <taxon>Bacilli</taxon>
        <taxon>Bacillales</taxon>
        <taxon>Bacillaceae</taxon>
        <taxon>Ectobacillus</taxon>
    </lineage>
</organism>
<dbReference type="InterPro" id="IPR035965">
    <property type="entry name" value="PAS-like_dom_sf"/>
</dbReference>
<dbReference type="PROSITE" id="PS50112">
    <property type="entry name" value="PAS"/>
    <property type="match status" value="1"/>
</dbReference>
<keyword evidence="3" id="KW-0597">Phosphoprotein</keyword>
<evidence type="ECO:0000313" key="12">
    <source>
        <dbReference type="Proteomes" id="UP001589609"/>
    </source>
</evidence>
<keyword evidence="8" id="KW-0902">Two-component regulatory system</keyword>
<dbReference type="RefSeq" id="WP_379948746.1">
    <property type="nucleotide sequence ID" value="NZ_JBHMAF010000032.1"/>
</dbReference>